<sequence length="87" mass="10247">MKDIEFWRVSLNDWVYEVNGTIRRSSNGFELRTESETVKAFLRRCMENEEVINNPIVNVGQSFHFYAGDFQVINMDGERIILSKLNK</sequence>
<dbReference type="OrthoDB" id="2455055at2"/>
<comment type="caution">
    <text evidence="1">The sequence shown here is derived from an EMBL/GenBank/DDBJ whole genome shotgun (WGS) entry which is preliminary data.</text>
</comment>
<dbReference type="Proteomes" id="UP000076490">
    <property type="component" value="Unassembled WGS sequence"/>
</dbReference>
<reference evidence="1 2" key="1">
    <citation type="submission" date="2016-01" db="EMBL/GenBank/DDBJ databases">
        <title>Whole genome sequencing of Bhargavaea cecembensis T14.</title>
        <authorList>
            <person name="Hong K.W."/>
        </authorList>
    </citation>
    <scope>NUCLEOTIDE SEQUENCE [LARGE SCALE GENOMIC DNA]</scope>
    <source>
        <strain evidence="1 2">T14</strain>
    </source>
</reference>
<protein>
    <submittedName>
        <fullName evidence="1">Uncharacterized protein</fullName>
    </submittedName>
</protein>
<gene>
    <name evidence="1" type="ORF">AV656_15250</name>
</gene>
<organism evidence="1 2">
    <name type="scientific">Bhargavaea cecembensis</name>
    <dbReference type="NCBI Taxonomy" id="394098"/>
    <lineage>
        <taxon>Bacteria</taxon>
        <taxon>Bacillati</taxon>
        <taxon>Bacillota</taxon>
        <taxon>Bacilli</taxon>
        <taxon>Bacillales</taxon>
        <taxon>Caryophanaceae</taxon>
        <taxon>Bhargavaea</taxon>
    </lineage>
</organism>
<accession>A0A165GI80</accession>
<dbReference type="EMBL" id="LQNT01000013">
    <property type="protein sequence ID" value="KZE36489.1"/>
    <property type="molecule type" value="Genomic_DNA"/>
</dbReference>
<proteinExistence type="predicted"/>
<dbReference type="AlphaFoldDB" id="A0A165GI80"/>
<evidence type="ECO:0000313" key="2">
    <source>
        <dbReference type="Proteomes" id="UP000076490"/>
    </source>
</evidence>
<name>A0A165GI80_9BACL</name>
<evidence type="ECO:0000313" key="1">
    <source>
        <dbReference type="EMBL" id="KZE36489.1"/>
    </source>
</evidence>
<dbReference type="RefSeq" id="WP_063183766.1">
    <property type="nucleotide sequence ID" value="NZ_LQNT01000013.1"/>
</dbReference>